<evidence type="ECO:0000256" key="2">
    <source>
        <dbReference type="ARBA" id="ARBA00022898"/>
    </source>
</evidence>
<evidence type="ECO:0000259" key="5">
    <source>
        <dbReference type="Pfam" id="PF00155"/>
    </source>
</evidence>
<dbReference type="Pfam" id="PF00155">
    <property type="entry name" value="Aminotran_1_2"/>
    <property type="match status" value="1"/>
</dbReference>
<dbReference type="OrthoDB" id="9799304at2"/>
<feature type="region of interest" description="Disordered" evidence="4">
    <location>
        <begin position="1"/>
        <end position="20"/>
    </location>
</feature>
<name>A0A4Z0WCP3_9GAMM</name>
<dbReference type="SUPFAM" id="SSF53383">
    <property type="entry name" value="PLP-dependent transferases"/>
    <property type="match status" value="1"/>
</dbReference>
<dbReference type="InterPro" id="IPR004839">
    <property type="entry name" value="Aminotransferase_I/II_large"/>
</dbReference>
<gene>
    <name evidence="6" type="ORF">E4656_06695</name>
</gene>
<dbReference type="PANTHER" id="PTHR42885">
    <property type="entry name" value="HISTIDINOL-PHOSPHATE AMINOTRANSFERASE-RELATED"/>
    <property type="match status" value="1"/>
</dbReference>
<dbReference type="InterPro" id="IPR015424">
    <property type="entry name" value="PyrdxlP-dep_Trfase"/>
</dbReference>
<comment type="cofactor">
    <cofactor evidence="1 3">
        <name>pyridoxal 5'-phosphate</name>
        <dbReference type="ChEBI" id="CHEBI:597326"/>
    </cofactor>
</comment>
<dbReference type="InterPro" id="IPR004838">
    <property type="entry name" value="NHTrfase_class1_PyrdxlP-BS"/>
</dbReference>
<dbReference type="Gene3D" id="3.40.640.10">
    <property type="entry name" value="Type I PLP-dependent aspartate aminotransferase-like (Major domain)"/>
    <property type="match status" value="1"/>
</dbReference>
<keyword evidence="3 6" id="KW-0032">Aminotransferase</keyword>
<sequence>MGNTDTDLNPETGLTADHPTLHGGDLLSASRQFGIPVADWIDLSTGISPFAYPFTPPPASAFRRLPYPDPQLYQVAADYYGHANLLVSAGTQPLIQALPCLLPEAPVWVPDIGYREHAQQWAGAGRLCRSYPAHSAQAMISALDMALTADRHSHLVIINPNNPSGVRLQPEQLRTWADRLAPGHYLIIDEAFVDAEPQYSVLPGHWRENMIVLRSFGKFFGLAGLRLGFVAAPTTLRADLSAALGLWSVNGPAQAIACEALADHRWQAQVRTRLQDAADLISGLLTRHIDSPAVHTPLFSTLSLPRAEAEGLQMHCARAGILLRVIHVDDRQSLVRIGRFDPDNEAERRRLEDSLALL</sequence>
<dbReference type="CDD" id="cd00609">
    <property type="entry name" value="AAT_like"/>
    <property type="match status" value="1"/>
</dbReference>
<organism evidence="6 7">
    <name type="scientific">Natronospirillum operosum</name>
    <dbReference type="NCBI Taxonomy" id="2759953"/>
    <lineage>
        <taxon>Bacteria</taxon>
        <taxon>Pseudomonadati</taxon>
        <taxon>Pseudomonadota</taxon>
        <taxon>Gammaproteobacteria</taxon>
        <taxon>Oceanospirillales</taxon>
        <taxon>Natronospirillaceae</taxon>
        <taxon>Natronospirillum</taxon>
    </lineage>
</organism>
<proteinExistence type="inferred from homology"/>
<accession>A0A4Z0WCP3</accession>
<dbReference type="GO" id="GO:0030170">
    <property type="term" value="F:pyridoxal phosphate binding"/>
    <property type="evidence" value="ECO:0007669"/>
    <property type="project" value="InterPro"/>
</dbReference>
<dbReference type="Gene3D" id="3.90.1150.10">
    <property type="entry name" value="Aspartate Aminotransferase, domain 1"/>
    <property type="match status" value="1"/>
</dbReference>
<keyword evidence="7" id="KW-1185">Reference proteome</keyword>
<dbReference type="EMBL" id="SRMF01000002">
    <property type="protein sequence ID" value="TGG93873.1"/>
    <property type="molecule type" value="Genomic_DNA"/>
</dbReference>
<dbReference type="PANTHER" id="PTHR42885:SF1">
    <property type="entry name" value="THREONINE-PHOSPHATE DECARBOXYLASE"/>
    <property type="match status" value="1"/>
</dbReference>
<keyword evidence="3 6" id="KW-0808">Transferase</keyword>
<evidence type="ECO:0000256" key="4">
    <source>
        <dbReference type="SAM" id="MobiDB-lite"/>
    </source>
</evidence>
<evidence type="ECO:0000313" key="7">
    <source>
        <dbReference type="Proteomes" id="UP000297475"/>
    </source>
</evidence>
<dbReference type="EC" id="2.6.1.-" evidence="3"/>
<evidence type="ECO:0000256" key="1">
    <source>
        <dbReference type="ARBA" id="ARBA00001933"/>
    </source>
</evidence>
<dbReference type="InterPro" id="IPR015421">
    <property type="entry name" value="PyrdxlP-dep_Trfase_major"/>
</dbReference>
<dbReference type="InterPro" id="IPR015422">
    <property type="entry name" value="PyrdxlP-dep_Trfase_small"/>
</dbReference>
<keyword evidence="2" id="KW-0663">Pyridoxal phosphate</keyword>
<protein>
    <recommendedName>
        <fullName evidence="3">Aminotransferase</fullName>
        <ecNumber evidence="3">2.6.1.-</ecNumber>
    </recommendedName>
</protein>
<feature type="domain" description="Aminotransferase class I/classII large" evidence="5">
    <location>
        <begin position="67"/>
        <end position="325"/>
    </location>
</feature>
<dbReference type="Proteomes" id="UP000297475">
    <property type="component" value="Unassembled WGS sequence"/>
</dbReference>
<dbReference type="GO" id="GO:0008483">
    <property type="term" value="F:transaminase activity"/>
    <property type="evidence" value="ECO:0007669"/>
    <property type="project" value="UniProtKB-KW"/>
</dbReference>
<comment type="similarity">
    <text evidence="3">Belongs to the class-I pyridoxal-phosphate-dependent aminotransferase family.</text>
</comment>
<dbReference type="PROSITE" id="PS00105">
    <property type="entry name" value="AA_TRANSFER_CLASS_1"/>
    <property type="match status" value="1"/>
</dbReference>
<dbReference type="AlphaFoldDB" id="A0A4Z0WCP3"/>
<dbReference type="RefSeq" id="WP_135482397.1">
    <property type="nucleotide sequence ID" value="NZ_SRMF01000002.1"/>
</dbReference>
<evidence type="ECO:0000256" key="3">
    <source>
        <dbReference type="RuleBase" id="RU000481"/>
    </source>
</evidence>
<reference evidence="6 7" key="1">
    <citation type="submission" date="2019-04" db="EMBL/GenBank/DDBJ databases">
        <title>Natronospirillum operosus gen. nov., sp. nov., a haloalkaliphilic satellite isolated from decaying biomass of laboratory culture of cyanobacterium Geitlerinema sp. and proposal of Natronospirillaceae fam. nov. and Saccharospirillaceae fam. nov.</title>
        <authorList>
            <person name="Kevbrin V."/>
            <person name="Boltyanskaya Y."/>
            <person name="Koziaeva V."/>
            <person name="Grouzdev D.S."/>
            <person name="Park M."/>
            <person name="Cho J."/>
        </authorList>
    </citation>
    <scope>NUCLEOTIDE SEQUENCE [LARGE SCALE GENOMIC DNA]</scope>
    <source>
        <strain evidence="6 7">G-116</strain>
    </source>
</reference>
<evidence type="ECO:0000313" key="6">
    <source>
        <dbReference type="EMBL" id="TGG93873.1"/>
    </source>
</evidence>
<comment type="caution">
    <text evidence="6">The sequence shown here is derived from an EMBL/GenBank/DDBJ whole genome shotgun (WGS) entry which is preliminary data.</text>
</comment>